<keyword evidence="2" id="KW-1185">Reference proteome</keyword>
<evidence type="ECO:0000313" key="1">
    <source>
        <dbReference type="EMBL" id="THD00179.1"/>
    </source>
</evidence>
<accession>A0A4S3JXC6</accession>
<dbReference type="EMBL" id="SOSA01000005">
    <property type="protein sequence ID" value="THD00179.1"/>
    <property type="molecule type" value="Genomic_DNA"/>
</dbReference>
<name>A0A4S3JXC6_9EURO</name>
<sequence>MAQYKPVQTAFEYQRSLSQQEMLLAYTAVGYTIIFTQ</sequence>
<evidence type="ECO:0000313" key="2">
    <source>
        <dbReference type="Proteomes" id="UP000308092"/>
    </source>
</evidence>
<dbReference type="VEuPathDB" id="FungiDB:EYZ11_000370"/>
<comment type="caution">
    <text evidence="1">The sequence shown here is derived from an EMBL/GenBank/DDBJ whole genome shotgun (WGS) entry which is preliminary data.</text>
</comment>
<dbReference type="AlphaFoldDB" id="A0A4S3JXC6"/>
<organism evidence="1 2">
    <name type="scientific">Aspergillus tanneri</name>
    <dbReference type="NCBI Taxonomy" id="1220188"/>
    <lineage>
        <taxon>Eukaryota</taxon>
        <taxon>Fungi</taxon>
        <taxon>Dikarya</taxon>
        <taxon>Ascomycota</taxon>
        <taxon>Pezizomycotina</taxon>
        <taxon>Eurotiomycetes</taxon>
        <taxon>Eurotiomycetidae</taxon>
        <taxon>Eurotiales</taxon>
        <taxon>Aspergillaceae</taxon>
        <taxon>Aspergillus</taxon>
        <taxon>Aspergillus subgen. Circumdati</taxon>
    </lineage>
</organism>
<reference evidence="1 2" key="1">
    <citation type="submission" date="2019-03" db="EMBL/GenBank/DDBJ databases">
        <title>The genome sequence of a newly discovered highly antifungal drug resistant Aspergillus species, Aspergillus tanneri NIH 1004.</title>
        <authorList>
            <person name="Mounaud S."/>
            <person name="Singh I."/>
            <person name="Joardar V."/>
            <person name="Pakala S."/>
            <person name="Pakala S."/>
            <person name="Venepally P."/>
            <person name="Hoover J."/>
            <person name="Nierman W."/>
            <person name="Chung J."/>
            <person name="Losada L."/>
        </authorList>
    </citation>
    <scope>NUCLEOTIDE SEQUENCE [LARGE SCALE GENOMIC DNA]</scope>
    <source>
        <strain evidence="1 2">NIH1004</strain>
    </source>
</reference>
<proteinExistence type="predicted"/>
<dbReference type="Proteomes" id="UP000308092">
    <property type="component" value="Unassembled WGS sequence"/>
</dbReference>
<gene>
    <name evidence="1" type="ORF">EYZ11_000370</name>
</gene>
<protein>
    <submittedName>
        <fullName evidence="1">Uncharacterized protein</fullName>
    </submittedName>
</protein>